<dbReference type="AlphaFoldDB" id="A0A1F5MJ79"/>
<evidence type="ECO:0000313" key="3">
    <source>
        <dbReference type="EMBL" id="OGE65412.1"/>
    </source>
</evidence>
<evidence type="ECO:0000259" key="1">
    <source>
        <dbReference type="Pfam" id="PF00534"/>
    </source>
</evidence>
<feature type="domain" description="Glycosyl transferase family 1" evidence="1">
    <location>
        <begin position="184"/>
        <end position="329"/>
    </location>
</feature>
<reference evidence="3 4" key="1">
    <citation type="journal article" date="2016" name="Nat. Commun.">
        <title>Thousands of microbial genomes shed light on interconnected biogeochemical processes in an aquifer system.</title>
        <authorList>
            <person name="Anantharaman K."/>
            <person name="Brown C.T."/>
            <person name="Hug L.A."/>
            <person name="Sharon I."/>
            <person name="Castelle C.J."/>
            <person name="Probst A.J."/>
            <person name="Thomas B.C."/>
            <person name="Singh A."/>
            <person name="Wilkins M.J."/>
            <person name="Karaoz U."/>
            <person name="Brodie E.L."/>
            <person name="Williams K.H."/>
            <person name="Hubbard S.S."/>
            <person name="Banfield J.F."/>
        </authorList>
    </citation>
    <scope>NUCLEOTIDE SEQUENCE [LARGE SCALE GENOMIC DNA]</scope>
</reference>
<dbReference type="Pfam" id="PF13439">
    <property type="entry name" value="Glyco_transf_4"/>
    <property type="match status" value="1"/>
</dbReference>
<proteinExistence type="predicted"/>
<dbReference type="PANTHER" id="PTHR45947">
    <property type="entry name" value="SULFOQUINOVOSYL TRANSFERASE SQD2"/>
    <property type="match status" value="1"/>
</dbReference>
<dbReference type="SUPFAM" id="SSF53756">
    <property type="entry name" value="UDP-Glycosyltransferase/glycogen phosphorylase"/>
    <property type="match status" value="1"/>
</dbReference>
<dbReference type="Proteomes" id="UP000178017">
    <property type="component" value="Unassembled WGS sequence"/>
</dbReference>
<name>A0A1F5MJ79_9BACT</name>
<dbReference type="PANTHER" id="PTHR45947:SF3">
    <property type="entry name" value="SULFOQUINOVOSYL TRANSFERASE SQD2"/>
    <property type="match status" value="1"/>
</dbReference>
<evidence type="ECO:0008006" key="5">
    <source>
        <dbReference type="Google" id="ProtNLM"/>
    </source>
</evidence>
<sequence>MRIALVHDDLVQWGGAERTFYHLTQIFPEAAIFTSLYNKQNPLLTEYFAKKDIKTSFLQKVPGWRMLYKFLLPLYPIAFEQFDFSEFDVVISSTTRFAKSIITKPQTRHICYCHTPPRFLWGNKKILGGEWFKRYDLVSAKRVDDWIAGSKNAQQKIKDIYGVDSTVIYPPVDIEKLKDVEPFDGGYLLVVTRLNKYKRVDLAVKAANQLNIPLQVVGVGPEYDNLYRLAGPSVQLLGLVDENLLVKLLAGCRALLVCGEEDFGLTPLEAQALGKPVIAYKKGGVLESIIDGVTGFLFNEASISGIKEALDRLDKLGYDTIKCKEQARKFSVSVFRENFRQVVKL</sequence>
<evidence type="ECO:0000313" key="4">
    <source>
        <dbReference type="Proteomes" id="UP000178017"/>
    </source>
</evidence>
<dbReference type="EMBL" id="MFDO01000018">
    <property type="protein sequence ID" value="OGE65412.1"/>
    <property type="molecule type" value="Genomic_DNA"/>
</dbReference>
<feature type="domain" description="Glycosyltransferase subfamily 4-like N-terminal" evidence="2">
    <location>
        <begin position="13"/>
        <end position="175"/>
    </location>
</feature>
<evidence type="ECO:0000259" key="2">
    <source>
        <dbReference type="Pfam" id="PF13439"/>
    </source>
</evidence>
<comment type="caution">
    <text evidence="3">The sequence shown here is derived from an EMBL/GenBank/DDBJ whole genome shotgun (WGS) entry which is preliminary data.</text>
</comment>
<dbReference type="InterPro" id="IPR001296">
    <property type="entry name" value="Glyco_trans_1"/>
</dbReference>
<organism evidence="3 4">
    <name type="scientific">Candidatus Daviesbacteria bacterium RIFCSPLOWO2_01_FULL_40_24</name>
    <dbReference type="NCBI Taxonomy" id="1797787"/>
    <lineage>
        <taxon>Bacteria</taxon>
        <taxon>Candidatus Daviesiibacteriota</taxon>
    </lineage>
</organism>
<accession>A0A1F5MJ79</accession>
<dbReference type="InterPro" id="IPR028098">
    <property type="entry name" value="Glyco_trans_4-like_N"/>
</dbReference>
<dbReference type="GO" id="GO:0016757">
    <property type="term" value="F:glycosyltransferase activity"/>
    <property type="evidence" value="ECO:0007669"/>
    <property type="project" value="InterPro"/>
</dbReference>
<dbReference type="Gene3D" id="3.40.50.2000">
    <property type="entry name" value="Glycogen Phosphorylase B"/>
    <property type="match status" value="2"/>
</dbReference>
<gene>
    <name evidence="3" type="ORF">A3B49_00810</name>
</gene>
<dbReference type="InterPro" id="IPR050194">
    <property type="entry name" value="Glycosyltransferase_grp1"/>
</dbReference>
<dbReference type="Pfam" id="PF00534">
    <property type="entry name" value="Glycos_transf_1"/>
    <property type="match status" value="1"/>
</dbReference>
<protein>
    <recommendedName>
        <fullName evidence="5">Glycosyl transferase family 1 domain-containing protein</fullName>
    </recommendedName>
</protein>